<dbReference type="EMBL" id="CP027059">
    <property type="protein sequence ID" value="UQZ87439.1"/>
    <property type="molecule type" value="Genomic_DNA"/>
</dbReference>
<dbReference type="RefSeq" id="WP_249862901.1">
    <property type="nucleotide sequence ID" value="NZ_CP027059.1"/>
</dbReference>
<feature type="domain" description="Glycosyltransferase 2-like" evidence="1">
    <location>
        <begin position="5"/>
        <end position="110"/>
    </location>
</feature>
<protein>
    <submittedName>
        <fullName evidence="2">SPBc2 prophage-derived glycosyltransferase SunS</fullName>
        <ecNumber evidence="2">2.4.1.-</ecNumber>
    </submittedName>
</protein>
<dbReference type="Pfam" id="PF00535">
    <property type="entry name" value="Glycos_transf_2"/>
    <property type="match status" value="1"/>
</dbReference>
<dbReference type="GO" id="GO:0016757">
    <property type="term" value="F:glycosyltransferase activity"/>
    <property type="evidence" value="ECO:0007669"/>
    <property type="project" value="UniProtKB-KW"/>
</dbReference>
<name>A0ABY4S0V2_9BACL</name>
<dbReference type="SUPFAM" id="SSF53448">
    <property type="entry name" value="Nucleotide-diphospho-sugar transferases"/>
    <property type="match status" value="1"/>
</dbReference>
<evidence type="ECO:0000259" key="1">
    <source>
        <dbReference type="Pfam" id="PF00535"/>
    </source>
</evidence>
<dbReference type="Gene3D" id="1.25.40.10">
    <property type="entry name" value="Tetratricopeptide repeat domain"/>
    <property type="match status" value="1"/>
</dbReference>
<dbReference type="InterPro" id="IPR001173">
    <property type="entry name" value="Glyco_trans_2-like"/>
</dbReference>
<dbReference type="InterPro" id="IPR011990">
    <property type="entry name" value="TPR-like_helical_dom_sf"/>
</dbReference>
<evidence type="ECO:0000313" key="3">
    <source>
        <dbReference type="Proteomes" id="UP001057134"/>
    </source>
</evidence>
<keyword evidence="2" id="KW-0808">Transferase</keyword>
<dbReference type="InterPro" id="IPR029044">
    <property type="entry name" value="Nucleotide-diphossugar_trans"/>
</dbReference>
<gene>
    <name evidence="2" type="primary">sunS_4</name>
    <name evidence="2" type="ORF">SK3146_06740</name>
</gene>
<organism evidence="2 3">
    <name type="scientific">Paenibacillus konkukensis</name>
    <dbReference type="NCBI Taxonomy" id="2020716"/>
    <lineage>
        <taxon>Bacteria</taxon>
        <taxon>Bacillati</taxon>
        <taxon>Bacillota</taxon>
        <taxon>Bacilli</taxon>
        <taxon>Bacillales</taxon>
        <taxon>Paenibacillaceae</taxon>
        <taxon>Paenibacillus</taxon>
    </lineage>
</organism>
<dbReference type="PANTHER" id="PTHR43630">
    <property type="entry name" value="POLY-BETA-1,6-N-ACETYL-D-GLUCOSAMINE SYNTHASE"/>
    <property type="match status" value="1"/>
</dbReference>
<keyword evidence="2" id="KW-0328">Glycosyltransferase</keyword>
<dbReference type="SUPFAM" id="SSF48452">
    <property type="entry name" value="TPR-like"/>
    <property type="match status" value="1"/>
</dbReference>
<accession>A0ABY4S0V2</accession>
<dbReference type="CDD" id="cd02511">
    <property type="entry name" value="Beta4Glucosyltransferase"/>
    <property type="match status" value="1"/>
</dbReference>
<evidence type="ECO:0000313" key="2">
    <source>
        <dbReference type="EMBL" id="UQZ87439.1"/>
    </source>
</evidence>
<sequence length="370" mass="42977">MITVSLCMIVKNEEDVIGRCLSSVASAVDEIIIVDTGSTDRTKEIAGSFVQRIYDFEWIDDFAAARNYAFGLATKDYILWLDADDVIQRDQLAAFVSLKETLDPSVDSVTMAYHLAFDEFGNVTSSVRRNRLVKRSNNFRWIGAVHEYLEVWGQIYNSDIAVTHSSLRHDSDRNINIYERRLAAGEQFSPRDLYYYANELLDHSKPEMATRYYEQFLATGKGWIEDNISACGKLADCYHQLGNEQLEFESALRSFRYDRPRPEFCCRLGYHFLNKQEFQTAIFWYNLATLFEPSEQQMGFRNEACSTWLPHLQLCLCYDRIGEYKLAYLHNERARRYRPKDRSILHNKSYLEGVLKNSESIGRGEAYDGK</sequence>
<dbReference type="EC" id="2.4.1.-" evidence="2"/>
<keyword evidence="3" id="KW-1185">Reference proteome</keyword>
<reference evidence="2" key="2">
    <citation type="journal article" date="2021" name="J Anim Sci Technol">
        <title>Complete genome sequence of Paenibacillus konkukensis sp. nov. SK3146 as a potential probiotic strain.</title>
        <authorList>
            <person name="Jung H.I."/>
            <person name="Park S."/>
            <person name="Niu K.M."/>
            <person name="Lee S.W."/>
            <person name="Kothari D."/>
            <person name="Yi K.J."/>
            <person name="Kim S.K."/>
        </authorList>
    </citation>
    <scope>NUCLEOTIDE SEQUENCE</scope>
    <source>
        <strain evidence="2">SK3146</strain>
    </source>
</reference>
<dbReference type="Gene3D" id="3.90.550.10">
    <property type="entry name" value="Spore Coat Polysaccharide Biosynthesis Protein SpsA, Chain A"/>
    <property type="match status" value="1"/>
</dbReference>
<dbReference type="Proteomes" id="UP001057134">
    <property type="component" value="Chromosome"/>
</dbReference>
<dbReference type="PANTHER" id="PTHR43630:SF2">
    <property type="entry name" value="GLYCOSYLTRANSFERASE"/>
    <property type="match status" value="1"/>
</dbReference>
<proteinExistence type="predicted"/>
<reference evidence="2" key="1">
    <citation type="submission" date="2018-02" db="EMBL/GenBank/DDBJ databases">
        <authorList>
            <person name="Kim S.-K."/>
            <person name="Jung H.-I."/>
            <person name="Lee S.-W."/>
        </authorList>
    </citation>
    <scope>NUCLEOTIDE SEQUENCE</scope>
    <source>
        <strain evidence="2">SK3146</strain>
    </source>
</reference>